<gene>
    <name evidence="2" type="ORF">K435DRAFT_884260</name>
</gene>
<evidence type="ECO:0000256" key="1">
    <source>
        <dbReference type="SAM" id="MobiDB-lite"/>
    </source>
</evidence>
<reference evidence="2 3" key="1">
    <citation type="journal article" date="2019" name="Nat. Ecol. Evol.">
        <title>Megaphylogeny resolves global patterns of mushroom evolution.</title>
        <authorList>
            <person name="Varga T."/>
            <person name="Krizsan K."/>
            <person name="Foldi C."/>
            <person name="Dima B."/>
            <person name="Sanchez-Garcia M."/>
            <person name="Sanchez-Ramirez S."/>
            <person name="Szollosi G.J."/>
            <person name="Szarkandi J.G."/>
            <person name="Papp V."/>
            <person name="Albert L."/>
            <person name="Andreopoulos W."/>
            <person name="Angelini C."/>
            <person name="Antonin V."/>
            <person name="Barry K.W."/>
            <person name="Bougher N.L."/>
            <person name="Buchanan P."/>
            <person name="Buyck B."/>
            <person name="Bense V."/>
            <person name="Catcheside P."/>
            <person name="Chovatia M."/>
            <person name="Cooper J."/>
            <person name="Damon W."/>
            <person name="Desjardin D."/>
            <person name="Finy P."/>
            <person name="Geml J."/>
            <person name="Haridas S."/>
            <person name="Hughes K."/>
            <person name="Justo A."/>
            <person name="Karasinski D."/>
            <person name="Kautmanova I."/>
            <person name="Kiss B."/>
            <person name="Kocsube S."/>
            <person name="Kotiranta H."/>
            <person name="LaButti K.M."/>
            <person name="Lechner B.E."/>
            <person name="Liimatainen K."/>
            <person name="Lipzen A."/>
            <person name="Lukacs Z."/>
            <person name="Mihaltcheva S."/>
            <person name="Morgado L.N."/>
            <person name="Niskanen T."/>
            <person name="Noordeloos M.E."/>
            <person name="Ohm R.A."/>
            <person name="Ortiz-Santana B."/>
            <person name="Ovrebo C."/>
            <person name="Racz N."/>
            <person name="Riley R."/>
            <person name="Savchenko A."/>
            <person name="Shiryaev A."/>
            <person name="Soop K."/>
            <person name="Spirin V."/>
            <person name="Szebenyi C."/>
            <person name="Tomsovsky M."/>
            <person name="Tulloss R.E."/>
            <person name="Uehling J."/>
            <person name="Grigoriev I.V."/>
            <person name="Vagvolgyi C."/>
            <person name="Papp T."/>
            <person name="Martin F.M."/>
            <person name="Miettinen O."/>
            <person name="Hibbett D.S."/>
            <person name="Nagy L.G."/>
        </authorList>
    </citation>
    <scope>NUCLEOTIDE SEQUENCE [LARGE SCALE GENOMIC DNA]</scope>
    <source>
        <strain evidence="2 3">CBS 962.96</strain>
    </source>
</reference>
<evidence type="ECO:0000313" key="2">
    <source>
        <dbReference type="EMBL" id="THU98502.1"/>
    </source>
</evidence>
<feature type="region of interest" description="Disordered" evidence="1">
    <location>
        <begin position="1"/>
        <end position="72"/>
    </location>
</feature>
<organism evidence="2 3">
    <name type="scientific">Dendrothele bispora (strain CBS 962.96)</name>
    <dbReference type="NCBI Taxonomy" id="1314807"/>
    <lineage>
        <taxon>Eukaryota</taxon>
        <taxon>Fungi</taxon>
        <taxon>Dikarya</taxon>
        <taxon>Basidiomycota</taxon>
        <taxon>Agaricomycotina</taxon>
        <taxon>Agaricomycetes</taxon>
        <taxon>Agaricomycetidae</taxon>
        <taxon>Agaricales</taxon>
        <taxon>Agaricales incertae sedis</taxon>
        <taxon>Dendrothele</taxon>
    </lineage>
</organism>
<dbReference type="OrthoDB" id="3004572at2759"/>
<dbReference type="AlphaFoldDB" id="A0A4S8M835"/>
<evidence type="ECO:0000313" key="3">
    <source>
        <dbReference type="Proteomes" id="UP000297245"/>
    </source>
</evidence>
<feature type="compositionally biased region" description="Low complexity" evidence="1">
    <location>
        <begin position="129"/>
        <end position="154"/>
    </location>
</feature>
<feature type="compositionally biased region" description="Polar residues" evidence="1">
    <location>
        <begin position="109"/>
        <end position="120"/>
    </location>
</feature>
<feature type="region of interest" description="Disordered" evidence="1">
    <location>
        <begin position="368"/>
        <end position="402"/>
    </location>
</feature>
<accession>A0A4S8M835</accession>
<sequence length="473" mass="51669">MTSPFELTAKKMAPGTSRNSSRSGTRRAPRSTNAEGPVQVIPEEFELVDGVSDSTESPLTTPGTHIATLEPESVLDAHTATPPVVTTGPVPPTSVTQVEIDPSFDPVAVQSNTNTAQDHASASEHTELSPVSPNSLSPSRPDSPDSTSSSSSDSSYYIVMTTGSSAPWVNNGAGRLPTINNRHLEPLALFNVFSCVDGYYINKEFDDTDSKKARNAFFSCFTAPGSVHFFAANRTKLLSLDSKKYKHAIYNHILGDDWESDVHSRIFSTKQALVEDKSFEVLLNTIGAYNSMLAGTPSAVDDVGLQGAFYASFTPEFARYLDEKGVKRSLAYDDWLKEVTKHDMHFRKFIQPKIDELNSLRAAAAASTTASRPPLAPAFSHNASRSGSRPNVPTSSRPATSVSSNSFLIPKMADIRNDPVQLDLYHKGKCCFRCRSFFANHQVRECTFEATPLEVPYRPLTESDIAYASDFFQ</sequence>
<proteinExistence type="predicted"/>
<name>A0A4S8M835_DENBC</name>
<keyword evidence="3" id="KW-1185">Reference proteome</keyword>
<protein>
    <submittedName>
        <fullName evidence="2">Uncharacterized protein</fullName>
    </submittedName>
</protein>
<feature type="compositionally biased region" description="Polar residues" evidence="1">
    <location>
        <begin position="381"/>
        <end position="402"/>
    </location>
</feature>
<dbReference type="EMBL" id="ML179135">
    <property type="protein sequence ID" value="THU98502.1"/>
    <property type="molecule type" value="Genomic_DNA"/>
</dbReference>
<feature type="region of interest" description="Disordered" evidence="1">
    <location>
        <begin position="107"/>
        <end position="154"/>
    </location>
</feature>
<feature type="compositionally biased region" description="Polar residues" evidence="1">
    <location>
        <begin position="52"/>
        <end position="63"/>
    </location>
</feature>
<dbReference type="Proteomes" id="UP000297245">
    <property type="component" value="Unassembled WGS sequence"/>
</dbReference>